<dbReference type="Proteomes" id="UP000095287">
    <property type="component" value="Unplaced"/>
</dbReference>
<dbReference type="WBParaSite" id="L893_g19526.t1">
    <property type="protein sequence ID" value="L893_g19526.t1"/>
    <property type="gene ID" value="L893_g19526"/>
</dbReference>
<reference evidence="3" key="1">
    <citation type="submission" date="2016-11" db="UniProtKB">
        <authorList>
            <consortium name="WormBaseParasite"/>
        </authorList>
    </citation>
    <scope>IDENTIFICATION</scope>
</reference>
<protein>
    <submittedName>
        <fullName evidence="3">Peroxisomal membrane protein PEX31</fullName>
    </submittedName>
</protein>
<accession>A0A1I7YU40</accession>
<evidence type="ECO:0000313" key="3">
    <source>
        <dbReference type="WBParaSite" id="L893_g19526.t1"/>
    </source>
</evidence>
<organism evidence="2 3">
    <name type="scientific">Steinernema glaseri</name>
    <dbReference type="NCBI Taxonomy" id="37863"/>
    <lineage>
        <taxon>Eukaryota</taxon>
        <taxon>Metazoa</taxon>
        <taxon>Ecdysozoa</taxon>
        <taxon>Nematoda</taxon>
        <taxon>Chromadorea</taxon>
        <taxon>Rhabditida</taxon>
        <taxon>Tylenchina</taxon>
        <taxon>Panagrolaimomorpha</taxon>
        <taxon>Strongyloidoidea</taxon>
        <taxon>Steinernematidae</taxon>
        <taxon>Steinernema</taxon>
    </lineage>
</organism>
<name>A0A1I7YU40_9BILA</name>
<evidence type="ECO:0000313" key="2">
    <source>
        <dbReference type="Proteomes" id="UP000095287"/>
    </source>
</evidence>
<feature type="region of interest" description="Disordered" evidence="1">
    <location>
        <begin position="1"/>
        <end position="64"/>
    </location>
</feature>
<feature type="compositionally biased region" description="Low complexity" evidence="1">
    <location>
        <begin position="48"/>
        <end position="64"/>
    </location>
</feature>
<sequence>MAQPQRDSLVLQNHAPSRGLQMSRKQSFDQLVGSGGDPRVMADQTPQTTDTTNTTNTTNTTDTTASAGQFMRMAAARARDKMHRIFEEERRWDPIPVITLDG</sequence>
<proteinExistence type="predicted"/>
<dbReference type="AlphaFoldDB" id="A0A1I7YU40"/>
<evidence type="ECO:0000256" key="1">
    <source>
        <dbReference type="SAM" id="MobiDB-lite"/>
    </source>
</evidence>
<keyword evidence="2" id="KW-1185">Reference proteome</keyword>